<keyword evidence="8" id="KW-0472">Membrane</keyword>
<comment type="subcellular location">
    <subcellularLocation>
        <location evidence="2">Cell membrane</location>
    </subcellularLocation>
</comment>
<evidence type="ECO:0000256" key="7">
    <source>
        <dbReference type="ARBA" id="ARBA00023012"/>
    </source>
</evidence>
<dbReference type="SMART" id="SM00388">
    <property type="entry name" value="HisKA"/>
    <property type="match status" value="1"/>
</dbReference>
<dbReference type="PRINTS" id="PR00344">
    <property type="entry name" value="BCTRLSENSOR"/>
</dbReference>
<dbReference type="Pfam" id="PF00512">
    <property type="entry name" value="HisKA"/>
    <property type="match status" value="1"/>
</dbReference>
<dbReference type="SMART" id="SM00387">
    <property type="entry name" value="HATPase_c"/>
    <property type="match status" value="1"/>
</dbReference>
<evidence type="ECO:0000256" key="5">
    <source>
        <dbReference type="ARBA" id="ARBA00022679"/>
    </source>
</evidence>
<keyword evidence="7" id="KW-0902">Two-component regulatory system</keyword>
<dbReference type="Pfam" id="PF02518">
    <property type="entry name" value="HATPase_c"/>
    <property type="match status" value="1"/>
</dbReference>
<dbReference type="InterPro" id="IPR050736">
    <property type="entry name" value="Sensor_HK_Regulatory"/>
</dbReference>
<gene>
    <name evidence="10" type="ORF">D8Y23_09195</name>
</gene>
<dbReference type="Gene3D" id="3.30.565.10">
    <property type="entry name" value="Histidine kinase-like ATPase, C-terminal domain"/>
    <property type="match status" value="1"/>
</dbReference>
<evidence type="ECO:0000256" key="4">
    <source>
        <dbReference type="ARBA" id="ARBA00022553"/>
    </source>
</evidence>
<keyword evidence="5" id="KW-0808">Transferase</keyword>
<accession>A0A3S3MCN3</accession>
<dbReference type="InterPro" id="IPR003594">
    <property type="entry name" value="HATPase_dom"/>
</dbReference>
<evidence type="ECO:0000256" key="1">
    <source>
        <dbReference type="ARBA" id="ARBA00000085"/>
    </source>
</evidence>
<dbReference type="Gene3D" id="1.10.287.130">
    <property type="match status" value="1"/>
</dbReference>
<feature type="transmembrane region" description="Helical" evidence="8">
    <location>
        <begin position="69"/>
        <end position="92"/>
    </location>
</feature>
<evidence type="ECO:0000256" key="6">
    <source>
        <dbReference type="ARBA" id="ARBA00022777"/>
    </source>
</evidence>
<keyword evidence="4" id="KW-0597">Phosphoprotein</keyword>
<dbReference type="SUPFAM" id="SSF47384">
    <property type="entry name" value="Homodimeric domain of signal transducing histidine kinase"/>
    <property type="match status" value="1"/>
</dbReference>
<dbReference type="InterPro" id="IPR036890">
    <property type="entry name" value="HATPase_C_sf"/>
</dbReference>
<dbReference type="PANTHER" id="PTHR43711:SF28">
    <property type="entry name" value="SENSOR HISTIDINE KINASE YXDK"/>
    <property type="match status" value="1"/>
</dbReference>
<dbReference type="GO" id="GO:0000155">
    <property type="term" value="F:phosphorelay sensor kinase activity"/>
    <property type="evidence" value="ECO:0007669"/>
    <property type="project" value="InterPro"/>
</dbReference>
<keyword evidence="8" id="KW-1133">Transmembrane helix</keyword>
<evidence type="ECO:0000256" key="3">
    <source>
        <dbReference type="ARBA" id="ARBA00012438"/>
    </source>
</evidence>
<dbReference type="Proteomes" id="UP000285970">
    <property type="component" value="Unassembled WGS sequence"/>
</dbReference>
<proteinExistence type="predicted"/>
<dbReference type="EC" id="2.7.13.3" evidence="3"/>
<dbReference type="SUPFAM" id="SSF55874">
    <property type="entry name" value="ATPase domain of HSP90 chaperone/DNA topoisomerase II/histidine kinase"/>
    <property type="match status" value="1"/>
</dbReference>
<dbReference type="PROSITE" id="PS50109">
    <property type="entry name" value="HIS_KIN"/>
    <property type="match status" value="1"/>
</dbReference>
<dbReference type="OrthoDB" id="9786919at2"/>
<organism evidence="10 11">
    <name type="scientific">Microbacterium enclense</name>
    <dbReference type="NCBI Taxonomy" id="993073"/>
    <lineage>
        <taxon>Bacteria</taxon>
        <taxon>Bacillati</taxon>
        <taxon>Actinomycetota</taxon>
        <taxon>Actinomycetes</taxon>
        <taxon>Micrococcales</taxon>
        <taxon>Microbacteriaceae</taxon>
        <taxon>Microbacterium</taxon>
    </lineage>
</organism>
<protein>
    <recommendedName>
        <fullName evidence="3">histidine kinase</fullName>
        <ecNumber evidence="3">2.7.13.3</ecNumber>
    </recommendedName>
</protein>
<dbReference type="CDD" id="cd00082">
    <property type="entry name" value="HisKA"/>
    <property type="match status" value="1"/>
</dbReference>
<dbReference type="RefSeq" id="WP_128217842.1">
    <property type="nucleotide sequence ID" value="NZ_RBZY01000028.1"/>
</dbReference>
<sequence length="322" mass="33791">MSNDFLYVRRASRAVGLYVGVASALIIAAGVGLLVLVILLTSRREGAEHGPGVGGDHSGDDFVVDIDKVLPAVILLGVVGVLLLAVVAWLAARRSVQPLSDALRLQQDFVADASHELRTPLTTLTSRIQVLQRRHARGEPIEDNLAALRRDATMMNDVLNDLLISAEQNTPAAAGPALVSVAAEAAAASLQALADQASVTLIVDADQDVAVRVPPVTLMRAIVALVDNAVQHSPEDGIVRITVRSAESFALIRVADEGGGISGIAVDRVFDRFARSADSGRRRGFGLGLSLVRDIAVRAGGSIEVEATSDRGTTFLVRLPAA</sequence>
<dbReference type="EMBL" id="RBZY01000028">
    <property type="protein sequence ID" value="RWR18681.1"/>
    <property type="molecule type" value="Genomic_DNA"/>
</dbReference>
<comment type="catalytic activity">
    <reaction evidence="1">
        <text>ATP + protein L-histidine = ADP + protein N-phospho-L-histidine.</text>
        <dbReference type="EC" id="2.7.13.3"/>
    </reaction>
</comment>
<name>A0A3S3MCN3_9MICO</name>
<dbReference type="AlphaFoldDB" id="A0A3S3MCN3"/>
<feature type="domain" description="Histidine kinase" evidence="9">
    <location>
        <begin position="112"/>
        <end position="322"/>
    </location>
</feature>
<evidence type="ECO:0000313" key="10">
    <source>
        <dbReference type="EMBL" id="RWR18681.1"/>
    </source>
</evidence>
<dbReference type="InterPro" id="IPR004358">
    <property type="entry name" value="Sig_transdc_His_kin-like_C"/>
</dbReference>
<evidence type="ECO:0000259" key="9">
    <source>
        <dbReference type="PROSITE" id="PS50109"/>
    </source>
</evidence>
<dbReference type="GO" id="GO:0005886">
    <property type="term" value="C:plasma membrane"/>
    <property type="evidence" value="ECO:0007669"/>
    <property type="project" value="UniProtKB-SubCell"/>
</dbReference>
<keyword evidence="6 10" id="KW-0418">Kinase</keyword>
<comment type="caution">
    <text evidence="10">The sequence shown here is derived from an EMBL/GenBank/DDBJ whole genome shotgun (WGS) entry which is preliminary data.</text>
</comment>
<dbReference type="InterPro" id="IPR005467">
    <property type="entry name" value="His_kinase_dom"/>
</dbReference>
<evidence type="ECO:0000313" key="11">
    <source>
        <dbReference type="Proteomes" id="UP000285970"/>
    </source>
</evidence>
<evidence type="ECO:0000256" key="8">
    <source>
        <dbReference type="SAM" id="Phobius"/>
    </source>
</evidence>
<keyword evidence="8" id="KW-0812">Transmembrane</keyword>
<dbReference type="InterPro" id="IPR003661">
    <property type="entry name" value="HisK_dim/P_dom"/>
</dbReference>
<dbReference type="PANTHER" id="PTHR43711">
    <property type="entry name" value="TWO-COMPONENT HISTIDINE KINASE"/>
    <property type="match status" value="1"/>
</dbReference>
<evidence type="ECO:0000256" key="2">
    <source>
        <dbReference type="ARBA" id="ARBA00004236"/>
    </source>
</evidence>
<dbReference type="InterPro" id="IPR036097">
    <property type="entry name" value="HisK_dim/P_sf"/>
</dbReference>
<reference evidence="10 11" key="1">
    <citation type="journal article" date="2018" name="Front. Microbiol.">
        <title>Novel Insights Into Bacterial Dimethylsulfoniopropionate Catabolism in the East China Sea.</title>
        <authorList>
            <person name="Liu J."/>
            <person name="Liu J."/>
            <person name="Zhang S.H."/>
            <person name="Liang J."/>
            <person name="Lin H."/>
            <person name="Song D."/>
            <person name="Yang G.P."/>
            <person name="Todd J.D."/>
            <person name="Zhang X.H."/>
        </authorList>
    </citation>
    <scope>NUCLEOTIDE SEQUENCE [LARGE SCALE GENOMIC DNA]</scope>
    <source>
        <strain evidence="10 11">ZYFD042</strain>
    </source>
</reference>
<feature type="transmembrane region" description="Helical" evidence="8">
    <location>
        <begin position="15"/>
        <end position="40"/>
    </location>
</feature>